<dbReference type="Proteomes" id="UP000327468">
    <property type="component" value="Chromosome 4"/>
</dbReference>
<name>A0A5N5PIV5_PANHP</name>
<dbReference type="GO" id="GO:0005634">
    <property type="term" value="C:nucleus"/>
    <property type="evidence" value="ECO:0007669"/>
    <property type="project" value="TreeGrafter"/>
</dbReference>
<dbReference type="PANTHER" id="PTHR24219:SF8">
    <property type="entry name" value="AJUBA LIM PROTEIN"/>
    <property type="match status" value="1"/>
</dbReference>
<dbReference type="GO" id="GO:0046872">
    <property type="term" value="F:metal ion binding"/>
    <property type="evidence" value="ECO:0007669"/>
    <property type="project" value="UniProtKB-KW"/>
</dbReference>
<comment type="caution">
    <text evidence="6">The sequence shown here is derived from an EMBL/GenBank/DDBJ whole genome shotgun (WGS) entry which is preliminary data.</text>
</comment>
<keyword evidence="3 4" id="KW-0440">LIM domain</keyword>
<proteinExistence type="predicted"/>
<dbReference type="Pfam" id="PF00412">
    <property type="entry name" value="LIM"/>
    <property type="match status" value="3"/>
</dbReference>
<dbReference type="GO" id="GO:0005667">
    <property type="term" value="C:transcription regulator complex"/>
    <property type="evidence" value="ECO:0007669"/>
    <property type="project" value="TreeGrafter"/>
</dbReference>
<dbReference type="InterPro" id="IPR001781">
    <property type="entry name" value="Znf_LIM"/>
</dbReference>
<reference evidence="6 7" key="1">
    <citation type="submission" date="2019-06" db="EMBL/GenBank/DDBJ databases">
        <title>A chromosome-scale genome assembly of the striped catfish, Pangasianodon hypophthalmus.</title>
        <authorList>
            <person name="Wen M."/>
            <person name="Zahm M."/>
            <person name="Roques C."/>
            <person name="Cabau C."/>
            <person name="Klopp C."/>
            <person name="Donnadieu C."/>
            <person name="Jouanno E."/>
            <person name="Avarre J.-C."/>
            <person name="Campet M."/>
            <person name="Ha T.T.T."/>
            <person name="Dugue R."/>
            <person name="Lampietro C."/>
            <person name="Louis A."/>
            <person name="Herpin A."/>
            <person name="Echchiki A."/>
            <person name="Berthelot C."/>
            <person name="Parey E."/>
            <person name="Roest-Crollius H."/>
            <person name="Braasch I."/>
            <person name="Postlethwait J."/>
            <person name="Bobe J."/>
            <person name="Montfort J."/>
            <person name="Bouchez O."/>
            <person name="Begum T."/>
            <person name="Schartl M."/>
            <person name="Guiguen Y."/>
        </authorList>
    </citation>
    <scope>NUCLEOTIDE SEQUENCE [LARGE SCALE GENOMIC DNA]</scope>
    <source>
        <strain evidence="6 7">Indonesia</strain>
        <tissue evidence="6">Blood</tissue>
    </source>
</reference>
<dbReference type="FunFam" id="2.10.110.10:FF:000037">
    <property type="entry name" value="LIM domain-containing protein 1"/>
    <property type="match status" value="1"/>
</dbReference>
<dbReference type="SMART" id="SM00132">
    <property type="entry name" value="LIM"/>
    <property type="match status" value="3"/>
</dbReference>
<dbReference type="SUPFAM" id="SSF57716">
    <property type="entry name" value="Glucocorticoid receptor-like (DNA-binding domain)"/>
    <property type="match status" value="3"/>
</dbReference>
<keyword evidence="2 4" id="KW-0862">Zinc</keyword>
<dbReference type="GO" id="GO:0003714">
    <property type="term" value="F:transcription corepressor activity"/>
    <property type="evidence" value="ECO:0007669"/>
    <property type="project" value="TreeGrafter"/>
</dbReference>
<sequence length="282" mass="31293">MRHSDLPGTHYQQELTRLLLRDMTLEGEEQLGGLALREQPLSTSAPPAANVSVALKPQEEQVSLREPPSALDRQEFFGTCVKCGKGVYGADNACQALDSLYHTRCFTCVSCGRTLRNKDFYNVGGSVYCKEDYMFSGFQAAAEKCCVCGHLILEQILQALGNSYHPGCFRCTVCSKTLDGVPFTVDYLNNVYCVADYNRTFAPKCAACLQPILPAEGSEEILRVVSMNKDYHFECYHCEECGKQLSDKPGSQCFPLDSHLLCHSCHMSRVCASHNLPPHNTH</sequence>
<feature type="domain" description="LIM zinc-binding" evidence="5">
    <location>
        <begin position="204"/>
        <end position="272"/>
    </location>
</feature>
<dbReference type="InterPro" id="IPR047172">
    <property type="entry name" value="Ajuba-like"/>
</dbReference>
<dbReference type="GO" id="GO:0035331">
    <property type="term" value="P:negative regulation of hippo signaling"/>
    <property type="evidence" value="ECO:0007669"/>
    <property type="project" value="TreeGrafter"/>
</dbReference>
<gene>
    <name evidence="6" type="ORF">PHYPO_G00191810</name>
</gene>
<dbReference type="InterPro" id="IPR047247">
    <property type="entry name" value="Ajuba-like_LIM2"/>
</dbReference>
<evidence type="ECO:0000256" key="2">
    <source>
        <dbReference type="ARBA" id="ARBA00022833"/>
    </source>
</evidence>
<dbReference type="InterPro" id="IPR047248">
    <property type="entry name" value="Ajuba-like_LIM3"/>
</dbReference>
<dbReference type="CDD" id="cd09438">
    <property type="entry name" value="LIM3_Ajuba_like"/>
    <property type="match status" value="1"/>
</dbReference>
<evidence type="ECO:0000256" key="4">
    <source>
        <dbReference type="PROSITE-ProRule" id="PRU00125"/>
    </source>
</evidence>
<keyword evidence="7" id="KW-1185">Reference proteome</keyword>
<evidence type="ECO:0000256" key="3">
    <source>
        <dbReference type="ARBA" id="ARBA00023038"/>
    </source>
</evidence>
<keyword evidence="1 4" id="KW-0479">Metal-binding</keyword>
<evidence type="ECO:0000259" key="5">
    <source>
        <dbReference type="PROSITE" id="PS50023"/>
    </source>
</evidence>
<feature type="domain" description="LIM zinc-binding" evidence="5">
    <location>
        <begin position="78"/>
        <end position="139"/>
    </location>
</feature>
<dbReference type="GO" id="GO:0001666">
    <property type="term" value="P:response to hypoxia"/>
    <property type="evidence" value="ECO:0007669"/>
    <property type="project" value="TreeGrafter"/>
</dbReference>
<dbReference type="GO" id="GO:0000932">
    <property type="term" value="C:P-body"/>
    <property type="evidence" value="ECO:0007669"/>
    <property type="project" value="TreeGrafter"/>
</dbReference>
<evidence type="ECO:0000313" key="7">
    <source>
        <dbReference type="Proteomes" id="UP000327468"/>
    </source>
</evidence>
<dbReference type="Gene3D" id="2.10.110.10">
    <property type="entry name" value="Cysteine Rich Protein"/>
    <property type="match status" value="3"/>
</dbReference>
<protein>
    <recommendedName>
        <fullName evidence="5">LIM zinc-binding domain-containing protein</fullName>
    </recommendedName>
</protein>
<evidence type="ECO:0000313" key="6">
    <source>
        <dbReference type="EMBL" id="KAB5579148.1"/>
    </source>
</evidence>
<organism evidence="6 7">
    <name type="scientific">Pangasianodon hypophthalmus</name>
    <name type="common">Striped catfish</name>
    <name type="synonym">Helicophagus hypophthalmus</name>
    <dbReference type="NCBI Taxonomy" id="310915"/>
    <lineage>
        <taxon>Eukaryota</taxon>
        <taxon>Metazoa</taxon>
        <taxon>Chordata</taxon>
        <taxon>Craniata</taxon>
        <taxon>Vertebrata</taxon>
        <taxon>Euteleostomi</taxon>
        <taxon>Actinopterygii</taxon>
        <taxon>Neopterygii</taxon>
        <taxon>Teleostei</taxon>
        <taxon>Ostariophysi</taxon>
        <taxon>Siluriformes</taxon>
        <taxon>Pangasiidae</taxon>
        <taxon>Pangasianodon</taxon>
    </lineage>
</organism>
<dbReference type="GO" id="GO:0007010">
    <property type="term" value="P:cytoskeleton organization"/>
    <property type="evidence" value="ECO:0007669"/>
    <property type="project" value="TreeGrafter"/>
</dbReference>
<dbReference type="GO" id="GO:0005912">
    <property type="term" value="C:adherens junction"/>
    <property type="evidence" value="ECO:0007669"/>
    <property type="project" value="TreeGrafter"/>
</dbReference>
<dbReference type="PANTHER" id="PTHR24219">
    <property type="entry name" value="LIM DOMAIN-CONTAINING PROTEIN JUB"/>
    <property type="match status" value="1"/>
</dbReference>
<dbReference type="CDD" id="cd09355">
    <property type="entry name" value="LIM2_Ajuba_like"/>
    <property type="match status" value="1"/>
</dbReference>
<dbReference type="PROSITE" id="PS50023">
    <property type="entry name" value="LIM_DOMAIN_2"/>
    <property type="match status" value="3"/>
</dbReference>
<dbReference type="EMBL" id="VFJC01000005">
    <property type="protein sequence ID" value="KAB5579148.1"/>
    <property type="molecule type" value="Genomic_DNA"/>
</dbReference>
<evidence type="ECO:0000256" key="1">
    <source>
        <dbReference type="ARBA" id="ARBA00022723"/>
    </source>
</evidence>
<accession>A0A5N5PIV5</accession>
<dbReference type="AlphaFoldDB" id="A0A5N5PIV5"/>
<feature type="domain" description="LIM zinc-binding" evidence="5">
    <location>
        <begin position="143"/>
        <end position="203"/>
    </location>
</feature>